<dbReference type="Proteomes" id="UP001431209">
    <property type="component" value="Unassembled WGS sequence"/>
</dbReference>
<evidence type="ECO:0000313" key="2">
    <source>
        <dbReference type="Proteomes" id="UP001431209"/>
    </source>
</evidence>
<dbReference type="SUPFAM" id="SSF56235">
    <property type="entry name" value="N-terminal nucleophile aminohydrolases (Ntn hydrolases)"/>
    <property type="match status" value="1"/>
</dbReference>
<reference evidence="1 2" key="1">
    <citation type="submission" date="2024-03" db="EMBL/GenBank/DDBJ databases">
        <title>The Acrasis kona genome and developmental transcriptomes reveal deep origins of eukaryotic multicellular pathways.</title>
        <authorList>
            <person name="Sheikh S."/>
            <person name="Fu C.-J."/>
            <person name="Brown M.W."/>
            <person name="Baldauf S.L."/>
        </authorList>
    </citation>
    <scope>NUCLEOTIDE SEQUENCE [LARGE SCALE GENOMIC DNA]</scope>
    <source>
        <strain evidence="1 2">ATCC MYA-3509</strain>
    </source>
</reference>
<proteinExistence type="predicted"/>
<dbReference type="EMBL" id="JAOPGA020000471">
    <property type="protein sequence ID" value="KAL0478825.1"/>
    <property type="molecule type" value="Genomic_DNA"/>
</dbReference>
<sequence length="356" mass="40191">MNHIYADVSGNIGYVHSGGIPVRKQGHSGAFPVAGNSSSMKPTEYLKPLVILNPDSGYISSSNNRVEPYGSEQCRSMDYQVHFRAQRIKQLINDKNNGSLFHVDDFKIIQNDSVNMYFVHLKPMLHLLGDFMDHDDAKNELLNLLQWDGVMSKGSKSASVFELWIAKLNKIVCDQVGTPYGGTQGYYFILDILLYNTSDEACRKSDCLRHAAEELQDVVRDLHNHYNEIPEWGNSGIHISKFKNMLLDGTPLECYACSSLITSGGTEIVSTPSPNEIDHDKLKITTISSPIFRLIADLSGAGQFSWSLNQDGNILSSEFNDNIRNWIDFKNGHGQYHSILNSRHVKRWRYDQTLEK</sequence>
<dbReference type="PANTHER" id="PTHR34218:SF3">
    <property type="entry name" value="ACYL-HOMOSERINE LACTONE ACYLASE PVDQ"/>
    <property type="match status" value="1"/>
</dbReference>
<gene>
    <name evidence="1" type="ORF">AKO1_008259</name>
</gene>
<dbReference type="Gene3D" id="3.60.20.10">
    <property type="entry name" value="Glutamine Phosphoribosylpyrophosphate, subunit 1, domain 1"/>
    <property type="match status" value="1"/>
</dbReference>
<comment type="caution">
    <text evidence="1">The sequence shown here is derived from an EMBL/GenBank/DDBJ whole genome shotgun (WGS) entry which is preliminary data.</text>
</comment>
<accession>A0AAW2YNW5</accession>
<dbReference type="Pfam" id="PF01804">
    <property type="entry name" value="Penicil_amidase"/>
    <property type="match status" value="1"/>
</dbReference>
<name>A0AAW2YNW5_9EUKA</name>
<evidence type="ECO:0000313" key="1">
    <source>
        <dbReference type="EMBL" id="KAL0478825.1"/>
    </source>
</evidence>
<dbReference type="PANTHER" id="PTHR34218">
    <property type="entry name" value="PEPTIDASE S45 PENICILLIN AMIDASE"/>
    <property type="match status" value="1"/>
</dbReference>
<dbReference type="InterPro" id="IPR002692">
    <property type="entry name" value="S45"/>
</dbReference>
<organism evidence="1 2">
    <name type="scientific">Acrasis kona</name>
    <dbReference type="NCBI Taxonomy" id="1008807"/>
    <lineage>
        <taxon>Eukaryota</taxon>
        <taxon>Discoba</taxon>
        <taxon>Heterolobosea</taxon>
        <taxon>Tetramitia</taxon>
        <taxon>Eutetramitia</taxon>
        <taxon>Acrasidae</taxon>
        <taxon>Acrasis</taxon>
    </lineage>
</organism>
<dbReference type="AlphaFoldDB" id="A0AAW2YNW5"/>
<protein>
    <submittedName>
        <fullName evidence="1">Uncharacterized protein</fullName>
    </submittedName>
</protein>
<dbReference type="GO" id="GO:0017000">
    <property type="term" value="P:antibiotic biosynthetic process"/>
    <property type="evidence" value="ECO:0007669"/>
    <property type="project" value="InterPro"/>
</dbReference>
<dbReference type="GO" id="GO:0016787">
    <property type="term" value="F:hydrolase activity"/>
    <property type="evidence" value="ECO:0007669"/>
    <property type="project" value="InterPro"/>
</dbReference>
<keyword evidence="2" id="KW-1185">Reference proteome</keyword>
<dbReference type="InterPro" id="IPR029055">
    <property type="entry name" value="Ntn_hydrolases_N"/>
</dbReference>